<organism evidence="1 2">
    <name type="scientific">Lentzea guizhouensis</name>
    <dbReference type="NCBI Taxonomy" id="1586287"/>
    <lineage>
        <taxon>Bacteria</taxon>
        <taxon>Bacillati</taxon>
        <taxon>Actinomycetota</taxon>
        <taxon>Actinomycetes</taxon>
        <taxon>Pseudonocardiales</taxon>
        <taxon>Pseudonocardiaceae</taxon>
        <taxon>Lentzea</taxon>
    </lineage>
</organism>
<dbReference type="InterPro" id="IPR044925">
    <property type="entry name" value="His-Me_finger_sf"/>
</dbReference>
<evidence type="ECO:0000313" key="2">
    <source>
        <dbReference type="Proteomes" id="UP000093053"/>
    </source>
</evidence>
<proteinExistence type="predicted"/>
<dbReference type="GO" id="GO:0004519">
    <property type="term" value="F:endonuclease activity"/>
    <property type="evidence" value="ECO:0007669"/>
    <property type="project" value="InterPro"/>
</dbReference>
<sequence>MRETANHRCGNRLCVRPEHLYVGTQKANVEDAIKDSTHVSLQRRLETHCVNRHEFTEKNTYITKSGTRTFRRCQALAQQRYRERLRRERIATH</sequence>
<dbReference type="InterPro" id="IPR044930">
    <property type="entry name" value="Homing_endonuclease_His-Me"/>
</dbReference>
<evidence type="ECO:0000313" key="1">
    <source>
        <dbReference type="EMBL" id="ANZ35269.1"/>
    </source>
</evidence>
<dbReference type="Gene3D" id="3.90.75.10">
    <property type="entry name" value="Homing Intron 3 (I-ppo) Encoded Endonuclease, Chain A"/>
    <property type="match status" value="1"/>
</dbReference>
<reference evidence="1 2" key="1">
    <citation type="submission" date="2016-07" db="EMBL/GenBank/DDBJ databases">
        <title>Complete genome sequence of the Lentzea guizhouensis DHS C013.</title>
        <authorList>
            <person name="Cao C."/>
        </authorList>
    </citation>
    <scope>NUCLEOTIDE SEQUENCE [LARGE SCALE GENOMIC DNA]</scope>
    <source>
        <strain evidence="1 2">DHS C013</strain>
    </source>
</reference>
<dbReference type="Proteomes" id="UP000093053">
    <property type="component" value="Chromosome"/>
</dbReference>
<name>A0A1B2HC38_9PSEU</name>
<dbReference type="SUPFAM" id="SSF54060">
    <property type="entry name" value="His-Me finger endonucleases"/>
    <property type="match status" value="1"/>
</dbReference>
<accession>A0A1B2HC38</accession>
<dbReference type="KEGG" id="led:BBK82_03440"/>
<dbReference type="AlphaFoldDB" id="A0A1B2HC38"/>
<gene>
    <name evidence="1" type="ORF">BBK82_03440</name>
</gene>
<keyword evidence="2" id="KW-1185">Reference proteome</keyword>
<protein>
    <submittedName>
        <fullName evidence="1">Uncharacterized protein</fullName>
    </submittedName>
</protein>
<dbReference type="EMBL" id="CP016793">
    <property type="protein sequence ID" value="ANZ35269.1"/>
    <property type="molecule type" value="Genomic_DNA"/>
</dbReference>